<dbReference type="GO" id="GO:0005840">
    <property type="term" value="C:ribosome"/>
    <property type="evidence" value="ECO:0007669"/>
    <property type="project" value="UniProtKB-KW"/>
</dbReference>
<evidence type="ECO:0000256" key="1">
    <source>
        <dbReference type="ARBA" id="ARBA00006640"/>
    </source>
</evidence>
<proteinExistence type="inferred from homology"/>
<protein>
    <recommendedName>
        <fullName evidence="4 5">Small ribosomal subunit protein bS21</fullName>
    </recommendedName>
</protein>
<evidence type="ECO:0000313" key="7">
    <source>
        <dbReference type="Proteomes" id="UP000033870"/>
    </source>
</evidence>
<dbReference type="AlphaFoldDB" id="A0A0G1YFR1"/>
<sequence>MSDIKRKKGESFEGFMRRVKQQWQRSGKLLEVRKGQYFEPRSSKNTRRKRAVARVQRIATLTYLKKTGKLPKDEIVPKR</sequence>
<dbReference type="Proteomes" id="UP000033870">
    <property type="component" value="Unassembled WGS sequence"/>
</dbReference>
<dbReference type="GO" id="GO:1990904">
    <property type="term" value="C:ribonucleoprotein complex"/>
    <property type="evidence" value="ECO:0007669"/>
    <property type="project" value="UniProtKB-KW"/>
</dbReference>
<dbReference type="HAMAP" id="MF_00358">
    <property type="entry name" value="Ribosomal_bS21"/>
    <property type="match status" value="1"/>
</dbReference>
<comment type="similarity">
    <text evidence="1 5">Belongs to the bacterial ribosomal protein bS21 family.</text>
</comment>
<dbReference type="GO" id="GO:0003735">
    <property type="term" value="F:structural constituent of ribosome"/>
    <property type="evidence" value="ECO:0007669"/>
    <property type="project" value="InterPro"/>
</dbReference>
<dbReference type="EMBL" id="LCRX01000009">
    <property type="protein sequence ID" value="KKW42273.1"/>
    <property type="molecule type" value="Genomic_DNA"/>
</dbReference>
<evidence type="ECO:0000256" key="3">
    <source>
        <dbReference type="ARBA" id="ARBA00023274"/>
    </source>
</evidence>
<dbReference type="GO" id="GO:0006412">
    <property type="term" value="P:translation"/>
    <property type="evidence" value="ECO:0007669"/>
    <property type="project" value="UniProtKB-UniRule"/>
</dbReference>
<accession>A0A0G1YFR1</accession>
<keyword evidence="3 5" id="KW-0687">Ribonucleoprotein</keyword>
<reference evidence="6 7" key="1">
    <citation type="journal article" date="2015" name="Nature">
        <title>rRNA introns, odd ribosomes, and small enigmatic genomes across a large radiation of phyla.</title>
        <authorList>
            <person name="Brown C.T."/>
            <person name="Hug L.A."/>
            <person name="Thomas B.C."/>
            <person name="Sharon I."/>
            <person name="Castelle C.J."/>
            <person name="Singh A."/>
            <person name="Wilkins M.J."/>
            <person name="Williams K.H."/>
            <person name="Banfield J.F."/>
        </authorList>
    </citation>
    <scope>NUCLEOTIDE SEQUENCE [LARGE SCALE GENOMIC DNA]</scope>
</reference>
<keyword evidence="2 5" id="KW-0689">Ribosomal protein</keyword>
<gene>
    <name evidence="5" type="primary">rpsU</name>
    <name evidence="6" type="ORF">UY92_C0009G0077</name>
</gene>
<dbReference type="InterPro" id="IPR001911">
    <property type="entry name" value="Ribosomal_bS21"/>
</dbReference>
<organism evidence="6 7">
    <name type="scientific">Candidatus Magasanikbacteria bacterium GW2011_GWA2_56_11</name>
    <dbReference type="NCBI Taxonomy" id="1619044"/>
    <lineage>
        <taxon>Bacteria</taxon>
        <taxon>Candidatus Magasanikiibacteriota</taxon>
    </lineage>
</organism>
<comment type="caution">
    <text evidence="6">The sequence shown here is derived from an EMBL/GenBank/DDBJ whole genome shotgun (WGS) entry which is preliminary data.</text>
</comment>
<evidence type="ECO:0000313" key="6">
    <source>
        <dbReference type="EMBL" id="KKW42273.1"/>
    </source>
</evidence>
<evidence type="ECO:0000256" key="5">
    <source>
        <dbReference type="HAMAP-Rule" id="MF_00358"/>
    </source>
</evidence>
<name>A0A0G1YFR1_9BACT</name>
<evidence type="ECO:0000256" key="2">
    <source>
        <dbReference type="ARBA" id="ARBA00022980"/>
    </source>
</evidence>
<dbReference type="STRING" id="1619044.UY92_C0009G0077"/>
<evidence type="ECO:0000256" key="4">
    <source>
        <dbReference type="ARBA" id="ARBA00035135"/>
    </source>
</evidence>